<name>A0ABQ5ANT9_9ASTR</name>
<protein>
    <submittedName>
        <fullName evidence="2">Uncharacterized protein</fullName>
    </submittedName>
</protein>
<dbReference type="EMBL" id="BQNB010012361">
    <property type="protein sequence ID" value="GJT02589.1"/>
    <property type="molecule type" value="Genomic_DNA"/>
</dbReference>
<reference evidence="2" key="2">
    <citation type="submission" date="2022-01" db="EMBL/GenBank/DDBJ databases">
        <authorList>
            <person name="Yamashiro T."/>
            <person name="Shiraishi A."/>
            <person name="Satake H."/>
            <person name="Nakayama K."/>
        </authorList>
    </citation>
    <scope>NUCLEOTIDE SEQUENCE</scope>
</reference>
<evidence type="ECO:0000313" key="2">
    <source>
        <dbReference type="EMBL" id="GJT02589.1"/>
    </source>
</evidence>
<sequence>MPLQTRGLFSFSKRRNAEDVCMDDAPSSLKKYPDKYFLIDRRVIPNYLTWRHSCSCVSDDLPTDSYDRNDVERLCTCLIHLREMREEVLVCSGLSFVWFSKECVAFCAKMSIYDFMTLPSLSDAKVVKESHNLSLSLLDRVSSHTTAPAAEGAMILLPTADEIAASLPDPHLDKKSKGLSQARVRSSSDNAPEPSQQLKRRKLRKRASEPGSSAPELSQTKGVDEADLTDFYVEIKNSLERDEGTFVRAASAPVPRLGKRLGAPPSVADVSASGPSPVGTSVHASTSRRNLSLGGMLDPLDSLARSALARDAEYDHISDDDFGTATLGEEINLTLFPLAPGPYHMPYPYEGVSSPLYTKEALDRTITPAELRRTEFLLPLELSNRVNVLSALLSQLTDAKAASVGLTEELTGTDAKLLEQALTVRDFQNELALERSKSQGYKNSADKLRVEIAHFIGFSVEGLVQKLLSSDEFHVTLKISTFQVAAKADFDKALVGFPTTLFPFLGKVATAARGTLSDVSHILPDKFTRLSTSVSSVPSDVNEAPDQVPL</sequence>
<comment type="caution">
    <text evidence="2">The sequence shown here is derived from an EMBL/GenBank/DDBJ whole genome shotgun (WGS) entry which is preliminary data.</text>
</comment>
<gene>
    <name evidence="2" type="ORF">Tco_0823758</name>
</gene>
<keyword evidence="3" id="KW-1185">Reference proteome</keyword>
<accession>A0ABQ5ANT9</accession>
<organism evidence="2 3">
    <name type="scientific">Tanacetum coccineum</name>
    <dbReference type="NCBI Taxonomy" id="301880"/>
    <lineage>
        <taxon>Eukaryota</taxon>
        <taxon>Viridiplantae</taxon>
        <taxon>Streptophyta</taxon>
        <taxon>Embryophyta</taxon>
        <taxon>Tracheophyta</taxon>
        <taxon>Spermatophyta</taxon>
        <taxon>Magnoliopsida</taxon>
        <taxon>eudicotyledons</taxon>
        <taxon>Gunneridae</taxon>
        <taxon>Pentapetalae</taxon>
        <taxon>asterids</taxon>
        <taxon>campanulids</taxon>
        <taxon>Asterales</taxon>
        <taxon>Asteraceae</taxon>
        <taxon>Asteroideae</taxon>
        <taxon>Anthemideae</taxon>
        <taxon>Anthemidinae</taxon>
        <taxon>Tanacetum</taxon>
    </lineage>
</organism>
<feature type="compositionally biased region" description="Polar residues" evidence="1">
    <location>
        <begin position="183"/>
        <end position="197"/>
    </location>
</feature>
<evidence type="ECO:0000256" key="1">
    <source>
        <dbReference type="SAM" id="MobiDB-lite"/>
    </source>
</evidence>
<proteinExistence type="predicted"/>
<feature type="region of interest" description="Disordered" evidence="1">
    <location>
        <begin position="167"/>
        <end position="222"/>
    </location>
</feature>
<dbReference type="Proteomes" id="UP001151760">
    <property type="component" value="Unassembled WGS sequence"/>
</dbReference>
<evidence type="ECO:0000313" key="3">
    <source>
        <dbReference type="Proteomes" id="UP001151760"/>
    </source>
</evidence>
<feature type="region of interest" description="Disordered" evidence="1">
    <location>
        <begin position="266"/>
        <end position="285"/>
    </location>
</feature>
<reference evidence="2" key="1">
    <citation type="journal article" date="2022" name="Int. J. Mol. Sci.">
        <title>Draft Genome of Tanacetum Coccineum: Genomic Comparison of Closely Related Tanacetum-Family Plants.</title>
        <authorList>
            <person name="Yamashiro T."/>
            <person name="Shiraishi A."/>
            <person name="Nakayama K."/>
            <person name="Satake H."/>
        </authorList>
    </citation>
    <scope>NUCLEOTIDE SEQUENCE</scope>
</reference>